<keyword evidence="2" id="KW-1185">Reference proteome</keyword>
<gene>
    <name evidence="1" type="ordered locus">Galf_0994</name>
</gene>
<sequence>MEKAQCSRSKLDERVNAFMHSFVSVESLYSIFDIVTRHLKRATDGSIGLARFPSRDDFLIPFAANLSFRRYLIAQTRHDCDFLQALQPKLDKLKKTIIIIS</sequence>
<organism evidence="1 2">
    <name type="scientific">Gallionella capsiferriformans (strain ES-2)</name>
    <name type="common">Gallionella ferruginea capsiferriformans (strain ES-2)</name>
    <dbReference type="NCBI Taxonomy" id="395494"/>
    <lineage>
        <taxon>Bacteria</taxon>
        <taxon>Pseudomonadati</taxon>
        <taxon>Pseudomonadota</taxon>
        <taxon>Betaproteobacteria</taxon>
        <taxon>Nitrosomonadales</taxon>
        <taxon>Gallionellaceae</taxon>
        <taxon>Gallionella</taxon>
    </lineage>
</organism>
<accession>D9SES8</accession>
<dbReference type="Proteomes" id="UP000001235">
    <property type="component" value="Chromosome"/>
</dbReference>
<dbReference type="EMBL" id="CP002159">
    <property type="protein sequence ID" value="ADL55025.1"/>
    <property type="molecule type" value="Genomic_DNA"/>
</dbReference>
<dbReference type="AlphaFoldDB" id="D9SES8"/>
<reference evidence="1 2" key="1">
    <citation type="submission" date="2010-08" db="EMBL/GenBank/DDBJ databases">
        <title>Complete sequence of Gallionella capsiferriformans ES-2.</title>
        <authorList>
            <consortium name="US DOE Joint Genome Institute"/>
            <person name="Lucas S."/>
            <person name="Copeland A."/>
            <person name="Lapidus A."/>
            <person name="Cheng J.-F."/>
            <person name="Bruce D."/>
            <person name="Goodwin L."/>
            <person name="Pitluck S."/>
            <person name="Chertkov O."/>
            <person name="Davenport K.W."/>
            <person name="Detter J.C."/>
            <person name="Han C."/>
            <person name="Tapia R."/>
            <person name="Land M."/>
            <person name="Hauser L."/>
            <person name="Chang Y.-J."/>
            <person name="Jeffries C."/>
            <person name="Kyrpides N."/>
            <person name="Ivanova N."/>
            <person name="Mikhailova N."/>
            <person name="Shelobolina E.S."/>
            <person name="Picardal F."/>
            <person name="Roden E."/>
            <person name="Emerson D."/>
            <person name="Woyke T."/>
        </authorList>
    </citation>
    <scope>NUCLEOTIDE SEQUENCE [LARGE SCALE GENOMIC DNA]</scope>
    <source>
        <strain evidence="1 2">ES-2</strain>
    </source>
</reference>
<name>D9SES8_GALCS</name>
<dbReference type="KEGG" id="gca:Galf_0994"/>
<proteinExistence type="predicted"/>
<dbReference type="STRING" id="395494.Galf_0994"/>
<evidence type="ECO:0000313" key="1">
    <source>
        <dbReference type="EMBL" id="ADL55025.1"/>
    </source>
</evidence>
<evidence type="ECO:0000313" key="2">
    <source>
        <dbReference type="Proteomes" id="UP000001235"/>
    </source>
</evidence>
<dbReference type="HOGENOM" id="CLU_2287463_0_0_4"/>
<protein>
    <submittedName>
        <fullName evidence="1">Uncharacterized protein</fullName>
    </submittedName>
</protein>